<dbReference type="Gene3D" id="1.20.58.80">
    <property type="entry name" value="Phosphotransferase system, lactose/cellobiose-type IIA subunit"/>
    <property type="match status" value="1"/>
</dbReference>
<name>A0ABD3NWW8_9STRA</name>
<feature type="region of interest" description="Disordered" evidence="2">
    <location>
        <begin position="1"/>
        <end position="48"/>
    </location>
</feature>
<proteinExistence type="predicted"/>
<dbReference type="Proteomes" id="UP001530315">
    <property type="component" value="Unassembled WGS sequence"/>
</dbReference>
<evidence type="ECO:0000256" key="1">
    <source>
        <dbReference type="SAM" id="Coils"/>
    </source>
</evidence>
<protein>
    <submittedName>
        <fullName evidence="3">Uncharacterized protein</fullName>
    </submittedName>
</protein>
<evidence type="ECO:0000313" key="3">
    <source>
        <dbReference type="EMBL" id="KAL3779879.1"/>
    </source>
</evidence>
<dbReference type="EMBL" id="JALLAZ020001142">
    <property type="protein sequence ID" value="KAL3779879.1"/>
    <property type="molecule type" value="Genomic_DNA"/>
</dbReference>
<feature type="compositionally biased region" description="Low complexity" evidence="2">
    <location>
        <begin position="19"/>
        <end position="32"/>
    </location>
</feature>
<sequence>MKLPTAPSGPPGKPLGGDNASNSSNRNGNGRINPPPASPAAFGEPSKSRRELLKKYEESPIKLSNLCSIDKYYEAADRVLSRFKTHLAKGELDDAYVIGRRFALFSTVSLANHDYYTSRKAEMIRLRLKNQKDAQWVTRGLERIVEVMDKEEIEKRKVEAERLMNQKEEEERRQLEWENSMKTRLGSRESSSFGLDSDDGTFDMASKLELLNLAFPRDEEIECSLSAPPTPPTAPSTAPTAPSFDEPLIPLPPPISPPPISPPQMDLLISMSATQQLKSDGATPLVPEPPPVYNDLFLESLRTPSITATEEAELEDMEKLPPKPKPAPRVPIRLIQRSFEKNIQSLLSAKQIEIFKLGTFQGRLSASSPRYDSINGCAVISPLIVSTHITTSKYGISNSAINEIIDKRAPPILQKVRSKLGLNQHALIIPSDVHDYLVDENILPQNKFVGVCGGDILDDGHIGKLIAMLVNGKEDGNRPRKVGAAIFFLEHVISIIQIPLGNGACYYDLIDSLPSSSAGGMATRTRCKDLASFEVLLRWYGSSKFKESQCDFIDDNEWNDGIICVRKTKIASPNLMYRNLK</sequence>
<keyword evidence="4" id="KW-1185">Reference proteome</keyword>
<comment type="caution">
    <text evidence="3">The sequence shown here is derived from an EMBL/GenBank/DDBJ whole genome shotgun (WGS) entry which is preliminary data.</text>
</comment>
<keyword evidence="1" id="KW-0175">Coiled coil</keyword>
<evidence type="ECO:0000256" key="2">
    <source>
        <dbReference type="SAM" id="MobiDB-lite"/>
    </source>
</evidence>
<reference evidence="3 4" key="1">
    <citation type="submission" date="2024-10" db="EMBL/GenBank/DDBJ databases">
        <title>Updated reference genomes for cyclostephanoid diatoms.</title>
        <authorList>
            <person name="Roberts W.R."/>
            <person name="Alverson A.J."/>
        </authorList>
    </citation>
    <scope>NUCLEOTIDE SEQUENCE [LARGE SCALE GENOMIC DNA]</scope>
    <source>
        <strain evidence="3 4">AJA276-08</strain>
    </source>
</reference>
<evidence type="ECO:0000313" key="4">
    <source>
        <dbReference type="Proteomes" id="UP001530315"/>
    </source>
</evidence>
<gene>
    <name evidence="3" type="ORF">ACHAW5_002067</name>
</gene>
<dbReference type="AlphaFoldDB" id="A0ABD3NWW8"/>
<feature type="coiled-coil region" evidence="1">
    <location>
        <begin position="141"/>
        <end position="180"/>
    </location>
</feature>
<accession>A0ABD3NWW8</accession>
<organism evidence="3 4">
    <name type="scientific">Stephanodiscus triporus</name>
    <dbReference type="NCBI Taxonomy" id="2934178"/>
    <lineage>
        <taxon>Eukaryota</taxon>
        <taxon>Sar</taxon>
        <taxon>Stramenopiles</taxon>
        <taxon>Ochrophyta</taxon>
        <taxon>Bacillariophyta</taxon>
        <taxon>Coscinodiscophyceae</taxon>
        <taxon>Thalassiosirophycidae</taxon>
        <taxon>Stephanodiscales</taxon>
        <taxon>Stephanodiscaceae</taxon>
        <taxon>Stephanodiscus</taxon>
    </lineage>
</organism>